<organism evidence="4 5">
    <name type="scientific">Bradyrhizobium lablabi</name>
    <dbReference type="NCBI Taxonomy" id="722472"/>
    <lineage>
        <taxon>Bacteria</taxon>
        <taxon>Pseudomonadati</taxon>
        <taxon>Pseudomonadota</taxon>
        <taxon>Alphaproteobacteria</taxon>
        <taxon>Hyphomicrobiales</taxon>
        <taxon>Nitrobacteraceae</taxon>
        <taxon>Bradyrhizobium</taxon>
    </lineage>
</organism>
<dbReference type="SUPFAM" id="SSF88946">
    <property type="entry name" value="Sigma2 domain of RNA polymerase sigma factors"/>
    <property type="match status" value="1"/>
</dbReference>
<dbReference type="Proteomes" id="UP000189935">
    <property type="component" value="Chromosome I"/>
</dbReference>
<evidence type="ECO:0000259" key="3">
    <source>
        <dbReference type="Pfam" id="PF20239"/>
    </source>
</evidence>
<feature type="domain" description="DUF6596" evidence="3">
    <location>
        <begin position="191"/>
        <end position="291"/>
    </location>
</feature>
<dbReference type="AlphaFoldDB" id="A0A1M6P688"/>
<sequence>MTASLLKRLPMTPTAIEKIFRDEAGRALATLIRLVGDFDLAQDALQDAFAVALERWPAGEPPSNPRAWLVNVGRNKAIDRVRRQMTFRGKQSELAHELLLNASASDEAADAMALDDDMLRLIFTCCHPAFAADVQVALTLRTVCGLTTAQVARAFLTSEDAMSQRLVRAKQKIRLAGIPYEVPDREALAPRLRGVLAVIYLVFTEGYAATSGEDLMRPDLAREAIRLGRLIDALMPQRGEVRGLLALMLLHDARRAGRQTAGGDIVLLEEQDRGLWDSLQIAEGLRLVEVALRMPGRPEAYAVQAAIAALHARAPNYQDTDWPQIAGLYEVLLRISPSPVIELNHAAAVSMVDGPARALDLIDALEARGGLQGYELMPAVRADLLRRLGRKDAAREAYLAATAATQLEPLRRLYARRLAELRD</sequence>
<accession>A0A1M6P688</accession>
<dbReference type="GO" id="GO:0016987">
    <property type="term" value="F:sigma factor activity"/>
    <property type="evidence" value="ECO:0007669"/>
    <property type="project" value="InterPro"/>
</dbReference>
<dbReference type="GO" id="GO:0003677">
    <property type="term" value="F:DNA binding"/>
    <property type="evidence" value="ECO:0007669"/>
    <property type="project" value="InterPro"/>
</dbReference>
<dbReference type="Gene3D" id="1.10.1740.10">
    <property type="match status" value="1"/>
</dbReference>
<dbReference type="PANTHER" id="PTHR47756">
    <property type="entry name" value="BLL6612 PROTEIN-RELATED"/>
    <property type="match status" value="1"/>
</dbReference>
<dbReference type="EMBL" id="LT670844">
    <property type="protein sequence ID" value="SHK03428.1"/>
    <property type="molecule type" value="Genomic_DNA"/>
</dbReference>
<dbReference type="Pfam" id="PF20239">
    <property type="entry name" value="DUF6596"/>
    <property type="match status" value="1"/>
</dbReference>
<feature type="domain" description="RNA polymerase sigma factor 70 region 4 type 2" evidence="2">
    <location>
        <begin position="132"/>
        <end position="173"/>
    </location>
</feature>
<dbReference type="Pfam" id="PF08281">
    <property type="entry name" value="Sigma70_r4_2"/>
    <property type="match status" value="1"/>
</dbReference>
<dbReference type="PANTHER" id="PTHR47756:SF2">
    <property type="entry name" value="BLL6612 PROTEIN"/>
    <property type="match status" value="1"/>
</dbReference>
<proteinExistence type="predicted"/>
<evidence type="ECO:0000259" key="1">
    <source>
        <dbReference type="Pfam" id="PF04542"/>
    </source>
</evidence>
<dbReference type="InterPro" id="IPR013324">
    <property type="entry name" value="RNA_pol_sigma_r3/r4-like"/>
</dbReference>
<protein>
    <submittedName>
        <fullName evidence="4">RNA polymerase, sigma subunit, ECF family</fullName>
    </submittedName>
</protein>
<feature type="domain" description="RNA polymerase sigma-70 region 2" evidence="1">
    <location>
        <begin position="21"/>
        <end position="84"/>
    </location>
</feature>
<dbReference type="GO" id="GO:0006352">
    <property type="term" value="P:DNA-templated transcription initiation"/>
    <property type="evidence" value="ECO:0007669"/>
    <property type="project" value="InterPro"/>
</dbReference>
<dbReference type="Pfam" id="PF04542">
    <property type="entry name" value="Sigma70_r2"/>
    <property type="match status" value="1"/>
</dbReference>
<name>A0A1M6P688_9BRAD</name>
<gene>
    <name evidence="4" type="ORF">SAMN05444159_2236</name>
</gene>
<evidence type="ECO:0000313" key="5">
    <source>
        <dbReference type="Proteomes" id="UP000189935"/>
    </source>
</evidence>
<dbReference type="InterPro" id="IPR007627">
    <property type="entry name" value="RNA_pol_sigma70_r2"/>
</dbReference>
<dbReference type="InterPro" id="IPR014284">
    <property type="entry name" value="RNA_pol_sigma-70_dom"/>
</dbReference>
<dbReference type="NCBIfam" id="TIGR02937">
    <property type="entry name" value="sigma70-ECF"/>
    <property type="match status" value="1"/>
</dbReference>
<dbReference type="InterPro" id="IPR013325">
    <property type="entry name" value="RNA_pol_sigma_r2"/>
</dbReference>
<dbReference type="InterPro" id="IPR046531">
    <property type="entry name" value="DUF6596"/>
</dbReference>
<dbReference type="SUPFAM" id="SSF88659">
    <property type="entry name" value="Sigma3 and sigma4 domains of RNA polymerase sigma factors"/>
    <property type="match status" value="1"/>
</dbReference>
<reference evidence="4 5" key="1">
    <citation type="submission" date="2016-11" db="EMBL/GenBank/DDBJ databases">
        <authorList>
            <person name="Jaros S."/>
            <person name="Januszkiewicz K."/>
            <person name="Wedrychowicz H."/>
        </authorList>
    </citation>
    <scope>NUCLEOTIDE SEQUENCE [LARGE SCALE GENOMIC DNA]</scope>
    <source>
        <strain evidence="4 5">GAS499</strain>
    </source>
</reference>
<evidence type="ECO:0000259" key="2">
    <source>
        <dbReference type="Pfam" id="PF08281"/>
    </source>
</evidence>
<dbReference type="InterPro" id="IPR013249">
    <property type="entry name" value="RNA_pol_sigma70_r4_t2"/>
</dbReference>
<evidence type="ECO:0000313" key="4">
    <source>
        <dbReference type="EMBL" id="SHK03428.1"/>
    </source>
</evidence>